<keyword evidence="2" id="KW-0378">Hydrolase</keyword>
<organism evidence="5 6">
    <name type="scientific">Vreelandella malpeensis</name>
    <dbReference type="NCBI Taxonomy" id="1172368"/>
    <lineage>
        <taxon>Bacteria</taxon>
        <taxon>Pseudomonadati</taxon>
        <taxon>Pseudomonadota</taxon>
        <taxon>Gammaproteobacteria</taxon>
        <taxon>Oceanospirillales</taxon>
        <taxon>Halomonadaceae</taxon>
        <taxon>Vreelandella</taxon>
    </lineage>
</organism>
<accession>A0ABS8DQG8</accession>
<dbReference type="Pfam" id="PF04336">
    <property type="entry name" value="ACP_PD"/>
    <property type="match status" value="1"/>
</dbReference>
<evidence type="ECO:0000313" key="6">
    <source>
        <dbReference type="Proteomes" id="UP001319882"/>
    </source>
</evidence>
<keyword evidence="4" id="KW-0276">Fatty acid metabolism</keyword>
<dbReference type="InterPro" id="IPR007431">
    <property type="entry name" value="ACP_PD"/>
</dbReference>
<dbReference type="Proteomes" id="UP001319882">
    <property type="component" value="Unassembled WGS sequence"/>
</dbReference>
<reference evidence="5 6" key="1">
    <citation type="journal article" date="2021" name="Sci. Rep.">
        <title>Genome analysis of a halophilic bacterium Halomonas malpeensis YU-PRIM-29(T) reveals its exopolysaccharide and pigment producing capabilities.</title>
        <authorList>
            <person name="Athmika"/>
            <person name="Ghate S.D."/>
            <person name="Arun A.B."/>
            <person name="Rao S.S."/>
            <person name="Kumar S.T.A."/>
            <person name="Kandiyil M.K."/>
            <person name="Saptami K."/>
            <person name="Rekha P.D."/>
        </authorList>
    </citation>
    <scope>NUCLEOTIDE SEQUENCE [LARGE SCALE GENOMIC DNA]</scope>
    <source>
        <strain evidence="6">prim 29</strain>
    </source>
</reference>
<evidence type="ECO:0000256" key="4">
    <source>
        <dbReference type="ARBA" id="ARBA00023160"/>
    </source>
</evidence>
<dbReference type="EMBL" id="WHVL01000002">
    <property type="protein sequence ID" value="MCB8888558.1"/>
    <property type="molecule type" value="Genomic_DNA"/>
</dbReference>
<keyword evidence="3" id="KW-0443">Lipid metabolism</keyword>
<keyword evidence="4" id="KW-0275">Fatty acid biosynthesis</keyword>
<gene>
    <name evidence="5" type="ORF">GEV37_05385</name>
</gene>
<keyword evidence="6" id="KW-1185">Reference proteome</keyword>
<dbReference type="PANTHER" id="PTHR38764">
    <property type="entry name" value="ACYL CARRIER PROTEIN PHOSPHODIESTERASE"/>
    <property type="match status" value="1"/>
</dbReference>
<sequence length="197" mass="21991">MNFLAHAWLVRQADDAFLLGNVIADGVKGRDLTAWPAAMARGIRHHRRVDAFVDAHPAVRGARQRAPAAQRRYAGIALDILWDHFLARELAGREAFDVFVERVYALLAAHPAPARLEAMMPVLVEHDWLRRYADFGFTCRAIEGVGRRLTGPNRLLELVPWLESDYAGLEKDFHTLWADCLATLSSSDEPAGAGKIQ</sequence>
<keyword evidence="1" id="KW-0444">Lipid biosynthesis</keyword>
<evidence type="ECO:0000256" key="2">
    <source>
        <dbReference type="ARBA" id="ARBA00022801"/>
    </source>
</evidence>
<dbReference type="RefSeq" id="WP_227389234.1">
    <property type="nucleotide sequence ID" value="NZ_JBHSCJ010000010.1"/>
</dbReference>
<evidence type="ECO:0000256" key="1">
    <source>
        <dbReference type="ARBA" id="ARBA00022516"/>
    </source>
</evidence>
<comment type="caution">
    <text evidence="5">The sequence shown here is derived from an EMBL/GenBank/DDBJ whole genome shotgun (WGS) entry which is preliminary data.</text>
</comment>
<proteinExistence type="predicted"/>
<evidence type="ECO:0000313" key="5">
    <source>
        <dbReference type="EMBL" id="MCB8888558.1"/>
    </source>
</evidence>
<name>A0ABS8DQG8_9GAMM</name>
<protein>
    <submittedName>
        <fullName evidence="5">DUF479 domain-containing protein</fullName>
    </submittedName>
</protein>
<evidence type="ECO:0000256" key="3">
    <source>
        <dbReference type="ARBA" id="ARBA00023098"/>
    </source>
</evidence>
<dbReference type="PANTHER" id="PTHR38764:SF1">
    <property type="entry name" value="ACYL CARRIER PROTEIN PHOSPHODIESTERASE"/>
    <property type="match status" value="1"/>
</dbReference>